<protein>
    <submittedName>
        <fullName evidence="2">L-ascorbate 6-phosphate lactonase</fullName>
        <ecNumber evidence="2">3.1.1.-</ecNumber>
    </submittedName>
</protein>
<evidence type="ECO:0000256" key="1">
    <source>
        <dbReference type="ARBA" id="ARBA00022801"/>
    </source>
</evidence>
<dbReference type="Pfam" id="PF13483">
    <property type="entry name" value="Lactamase_B_3"/>
    <property type="match status" value="1"/>
</dbReference>
<gene>
    <name evidence="2" type="primary">ulaG</name>
    <name evidence="2" type="ORF">HXK24_01545</name>
</gene>
<dbReference type="Proteomes" id="UP000787322">
    <property type="component" value="Unassembled WGS sequence"/>
</dbReference>
<dbReference type="AlphaFoldDB" id="A0A9D5X9U1"/>
<dbReference type="EMBL" id="JABZGU010000017">
    <property type="protein sequence ID" value="MBF4802497.1"/>
    <property type="molecule type" value="Genomic_DNA"/>
</dbReference>
<keyword evidence="1 2" id="KW-0378">Hydrolase</keyword>
<evidence type="ECO:0000313" key="3">
    <source>
        <dbReference type="Proteomes" id="UP000787322"/>
    </source>
</evidence>
<dbReference type="SUPFAM" id="SSF56281">
    <property type="entry name" value="Metallo-hydrolase/oxidoreductase"/>
    <property type="match status" value="1"/>
</dbReference>
<sequence length="372" mass="42400">MADLKDVTRDSWIMSTFPEWGTWLNEEIDNAVVEPGQVEMWWLGCVGIWFKTPGGANVAVDFWAGNGKRTHGDGLMKPGHQMANMAGVRKMQPNLRNVPFVIDPFAIKNLDAVVVTHIHQDHMSKELAAHVVNNNMTTTDENGKEIPVPFIGPKDAVDIWVGWGVPREQCIVVKPGDRIKVKDMEIVAYDSFDRTIIVTTTDTSENRPDLWGKCPMDMDEKAVNYLFVTPGGNIYHSGDSHYSIYFAKHGKDIAQEFGGVDVCFGAYGCNPIGIQDKMEATDMLRMAEALQSKVVIPIHHDVWTNFQADVQEIKVLWEMRKDRLDYKFHPFFWEVGGHYTYPQDKDRFAYHHDRGFHDCFDHEPNVPFRSVL</sequence>
<comment type="caution">
    <text evidence="2">The sequence shown here is derived from an EMBL/GenBank/DDBJ whole genome shotgun (WGS) entry which is preliminary data.</text>
</comment>
<evidence type="ECO:0000313" key="2">
    <source>
        <dbReference type="EMBL" id="MBF4802497.1"/>
    </source>
</evidence>
<dbReference type="InterPro" id="IPR050114">
    <property type="entry name" value="UPF0173_UPF0282_UlaG_hydrolase"/>
</dbReference>
<dbReference type="EC" id="3.1.1.-" evidence="2"/>
<dbReference type="PANTHER" id="PTHR43546">
    <property type="entry name" value="UPF0173 METAL-DEPENDENT HYDROLASE MJ1163-RELATED"/>
    <property type="match status" value="1"/>
</dbReference>
<name>A0A9D5X9U1_9ACTN</name>
<proteinExistence type="predicted"/>
<dbReference type="InterPro" id="IPR036866">
    <property type="entry name" value="RibonucZ/Hydroxyglut_hydro"/>
</dbReference>
<dbReference type="GO" id="GO:0016787">
    <property type="term" value="F:hydrolase activity"/>
    <property type="evidence" value="ECO:0007669"/>
    <property type="project" value="UniProtKB-KW"/>
</dbReference>
<organism evidence="2 3">
    <name type="scientific">Lancefieldella parvula</name>
    <dbReference type="NCBI Taxonomy" id="1382"/>
    <lineage>
        <taxon>Bacteria</taxon>
        <taxon>Bacillati</taxon>
        <taxon>Actinomycetota</taxon>
        <taxon>Coriobacteriia</taxon>
        <taxon>Coriobacteriales</taxon>
        <taxon>Atopobiaceae</taxon>
        <taxon>Lancefieldella</taxon>
    </lineage>
</organism>
<accession>A0A9D5X9U1</accession>
<dbReference type="Gene3D" id="3.60.15.10">
    <property type="entry name" value="Ribonuclease Z/Hydroxyacylglutathione hydrolase-like"/>
    <property type="match status" value="1"/>
</dbReference>
<dbReference type="NCBIfam" id="NF008688">
    <property type="entry name" value="PRK11709.1"/>
    <property type="match status" value="1"/>
</dbReference>
<reference evidence="2" key="1">
    <citation type="submission" date="2020-04" db="EMBL/GenBank/DDBJ databases">
        <title>Deep metagenomics examines the oral microbiome during advanced dental caries in children, revealing novel taxa and co-occurrences with host molecules.</title>
        <authorList>
            <person name="Baker J.L."/>
            <person name="Morton J.T."/>
            <person name="Dinis M."/>
            <person name="Alvarez R."/>
            <person name="Tran N.C."/>
            <person name="Knight R."/>
            <person name="Edlund A."/>
        </authorList>
    </citation>
    <scope>NUCLEOTIDE SEQUENCE</scope>
    <source>
        <strain evidence="2">JCVI_3_bin.11</strain>
    </source>
</reference>
<dbReference type="PANTHER" id="PTHR43546:SF9">
    <property type="entry name" value="L-ASCORBATE-6-PHOSPHATE LACTONASE ULAG-RELATED"/>
    <property type="match status" value="1"/>
</dbReference>